<protein>
    <submittedName>
        <fullName evidence="2">Uncharacterized protein</fullName>
    </submittedName>
</protein>
<sequence length="120" mass="13735">MKNTNVLHKKKIKNTAVQCKKCKKLFFHPGCVSKHRIYNNAQELIKCVGPYDEIKVEREKEEGKEATTRERMGTIGATGSTSRPATTDMKIDWLVRTVKGMKDEVACKKEIKARIREIVN</sequence>
<dbReference type="Proteomes" id="UP000008237">
    <property type="component" value="Unassembled WGS sequence"/>
</dbReference>
<evidence type="ECO:0000256" key="1">
    <source>
        <dbReference type="SAM" id="MobiDB-lite"/>
    </source>
</evidence>
<organism evidence="3">
    <name type="scientific">Harpegnathos saltator</name>
    <name type="common">Jerdon's jumping ant</name>
    <dbReference type="NCBI Taxonomy" id="610380"/>
    <lineage>
        <taxon>Eukaryota</taxon>
        <taxon>Metazoa</taxon>
        <taxon>Ecdysozoa</taxon>
        <taxon>Arthropoda</taxon>
        <taxon>Hexapoda</taxon>
        <taxon>Insecta</taxon>
        <taxon>Pterygota</taxon>
        <taxon>Neoptera</taxon>
        <taxon>Endopterygota</taxon>
        <taxon>Hymenoptera</taxon>
        <taxon>Apocrita</taxon>
        <taxon>Aculeata</taxon>
        <taxon>Formicoidea</taxon>
        <taxon>Formicidae</taxon>
        <taxon>Ponerinae</taxon>
        <taxon>Ponerini</taxon>
        <taxon>Harpegnathos</taxon>
    </lineage>
</organism>
<evidence type="ECO:0000313" key="3">
    <source>
        <dbReference type="Proteomes" id="UP000008237"/>
    </source>
</evidence>
<accession>E2BTQ5</accession>
<keyword evidence="3" id="KW-1185">Reference proteome</keyword>
<proteinExistence type="predicted"/>
<dbReference type="AlphaFoldDB" id="E2BTQ5"/>
<dbReference type="EMBL" id="GL450516">
    <property type="protein sequence ID" value="EFN80917.1"/>
    <property type="molecule type" value="Genomic_DNA"/>
</dbReference>
<evidence type="ECO:0000313" key="2">
    <source>
        <dbReference type="EMBL" id="EFN80917.1"/>
    </source>
</evidence>
<reference evidence="2 3" key="1">
    <citation type="journal article" date="2010" name="Science">
        <title>Genomic comparison of the ants Camponotus floridanus and Harpegnathos saltator.</title>
        <authorList>
            <person name="Bonasio R."/>
            <person name="Zhang G."/>
            <person name="Ye C."/>
            <person name="Mutti N.S."/>
            <person name="Fang X."/>
            <person name="Qin N."/>
            <person name="Donahue G."/>
            <person name="Yang P."/>
            <person name="Li Q."/>
            <person name="Li C."/>
            <person name="Zhang P."/>
            <person name="Huang Z."/>
            <person name="Berger S.L."/>
            <person name="Reinberg D."/>
            <person name="Wang J."/>
            <person name="Liebig J."/>
        </authorList>
    </citation>
    <scope>NUCLEOTIDE SEQUENCE [LARGE SCALE GENOMIC DNA]</scope>
    <source>
        <strain evidence="2 3">R22 G/1</strain>
    </source>
</reference>
<dbReference type="InParanoid" id="E2BTQ5"/>
<name>E2BTQ5_HARSA</name>
<gene>
    <name evidence="2" type="ORF">EAI_04705</name>
</gene>
<feature type="region of interest" description="Disordered" evidence="1">
    <location>
        <begin position="59"/>
        <end position="85"/>
    </location>
</feature>
<feature type="compositionally biased region" description="Basic and acidic residues" evidence="1">
    <location>
        <begin position="59"/>
        <end position="72"/>
    </location>
</feature>